<organism evidence="4 5">
    <name type="scientific">Corynebacterium sanguinis</name>
    <dbReference type="NCBI Taxonomy" id="2594913"/>
    <lineage>
        <taxon>Bacteria</taxon>
        <taxon>Bacillati</taxon>
        <taxon>Actinomycetota</taxon>
        <taxon>Actinomycetes</taxon>
        <taxon>Mycobacteriales</taxon>
        <taxon>Corynebacteriaceae</taxon>
        <taxon>Corynebacterium</taxon>
    </lineage>
</organism>
<dbReference type="Gene3D" id="3.90.245.10">
    <property type="entry name" value="Ribonucleoside hydrolase-like"/>
    <property type="match status" value="1"/>
</dbReference>
<dbReference type="InterPro" id="IPR036452">
    <property type="entry name" value="Ribo_hydro-like"/>
</dbReference>
<proteinExistence type="predicted"/>
<reference evidence="4 5" key="1">
    <citation type="submission" date="2018-12" db="EMBL/GenBank/DDBJ databases">
        <title>Corynebacterium sanguinis sp. nov., a clinically-associated and environmental corynebacterium.</title>
        <authorList>
            <person name="Gonzales-Siles L."/>
            <person name="Jaen-Luchoro D."/>
            <person name="Cardew S."/>
            <person name="Inganas E."/>
            <person name="Ohlen M."/>
            <person name="Jensie-Markopolous S."/>
            <person name="Pinyeiro-Iglesias B."/>
            <person name="Molin K."/>
            <person name="Skovbjerg S."/>
            <person name="Svensson-Stadler L."/>
            <person name="Funke G."/>
            <person name="Moore E.R.B."/>
        </authorList>
    </citation>
    <scope>NUCLEOTIDE SEQUENCE [LARGE SCALE GENOMIC DNA]</scope>
    <source>
        <strain evidence="4 5">58734</strain>
    </source>
</reference>
<gene>
    <name evidence="4" type="ORF">EKI59_09850</name>
</gene>
<dbReference type="OrthoDB" id="9797882at2"/>
<dbReference type="SUPFAM" id="SSF53590">
    <property type="entry name" value="Nucleoside hydrolase"/>
    <property type="match status" value="1"/>
</dbReference>
<name>A0A6C1TV38_9CORY</name>
<comment type="caution">
    <text evidence="4">The sequence shown here is derived from an EMBL/GenBank/DDBJ whole genome shotgun (WGS) entry which is preliminary data.</text>
</comment>
<accession>A0A6C1TV38</accession>
<dbReference type="EMBL" id="RXIR01000025">
    <property type="protein sequence ID" value="TVS26856.1"/>
    <property type="molecule type" value="Genomic_DNA"/>
</dbReference>
<protein>
    <submittedName>
        <fullName evidence="4">Nucleoside hydrolase</fullName>
    </submittedName>
</protein>
<keyword evidence="1 4" id="KW-0378">Hydrolase</keyword>
<dbReference type="PANTHER" id="PTHR12304:SF4">
    <property type="entry name" value="URIDINE NUCLEOSIDASE"/>
    <property type="match status" value="1"/>
</dbReference>
<evidence type="ECO:0000313" key="5">
    <source>
        <dbReference type="Proteomes" id="UP000336646"/>
    </source>
</evidence>
<keyword evidence="2" id="KW-0326">Glycosidase</keyword>
<dbReference type="Pfam" id="PF01156">
    <property type="entry name" value="IU_nuc_hydro"/>
    <property type="match status" value="1"/>
</dbReference>
<dbReference type="RefSeq" id="WP_144773619.1">
    <property type="nucleotide sequence ID" value="NZ_JALXWC010000002.1"/>
</dbReference>
<dbReference type="Proteomes" id="UP000336646">
    <property type="component" value="Unassembled WGS sequence"/>
</dbReference>
<dbReference type="GO" id="GO:0006152">
    <property type="term" value="P:purine nucleoside catabolic process"/>
    <property type="evidence" value="ECO:0007669"/>
    <property type="project" value="TreeGrafter"/>
</dbReference>
<dbReference type="InterPro" id="IPR001910">
    <property type="entry name" value="Inosine/uridine_hydrolase_dom"/>
</dbReference>
<dbReference type="PANTHER" id="PTHR12304">
    <property type="entry name" value="INOSINE-URIDINE PREFERRING NUCLEOSIDE HYDROLASE"/>
    <property type="match status" value="1"/>
</dbReference>
<evidence type="ECO:0000256" key="1">
    <source>
        <dbReference type="ARBA" id="ARBA00022801"/>
    </source>
</evidence>
<evidence type="ECO:0000256" key="2">
    <source>
        <dbReference type="ARBA" id="ARBA00023295"/>
    </source>
</evidence>
<dbReference type="GO" id="GO:0005829">
    <property type="term" value="C:cytosol"/>
    <property type="evidence" value="ECO:0007669"/>
    <property type="project" value="TreeGrafter"/>
</dbReference>
<evidence type="ECO:0000313" key="4">
    <source>
        <dbReference type="EMBL" id="TVS26856.1"/>
    </source>
</evidence>
<sequence>MKRVVLDCDPGIDDTCALIYLAALHHEGSVELEAVTTTSGNVEATQCAVNAAWVLAQCGLRTISLAAGMANPLVLPLTTTPETHGEAGLGYVSAPARHVETDWDMLWCDAIERGTDDLHLVVTGPLTNLAAFRRLHPSHFAELKHITVMGGAIDYPGNTTDTAEWNFWVDPHAASEVFAHTAVPITLCSLGVTERMVLTPETLATAIDALGPAPIACDLGEILRFYFEFHELENLGYVAQVHDLLTAMVALGTVLFDAPSTTISVHSDDDDQRGTSTIVSGKANACVVARADVDAAHREFVRACGVHARFFGGSADLDATRHARAED</sequence>
<dbReference type="AlphaFoldDB" id="A0A6C1TV38"/>
<evidence type="ECO:0000259" key="3">
    <source>
        <dbReference type="Pfam" id="PF01156"/>
    </source>
</evidence>
<feature type="domain" description="Inosine/uridine-preferring nucleoside hydrolase" evidence="3">
    <location>
        <begin position="4"/>
        <end position="295"/>
    </location>
</feature>
<dbReference type="InterPro" id="IPR023186">
    <property type="entry name" value="IUNH"/>
</dbReference>
<dbReference type="GO" id="GO:0008477">
    <property type="term" value="F:purine nucleosidase activity"/>
    <property type="evidence" value="ECO:0007669"/>
    <property type="project" value="TreeGrafter"/>
</dbReference>